<dbReference type="EMBL" id="RWGY01000005">
    <property type="protein sequence ID" value="TVU42724.1"/>
    <property type="molecule type" value="Genomic_DNA"/>
</dbReference>
<organism evidence="2 3">
    <name type="scientific">Eragrostis curvula</name>
    <name type="common">weeping love grass</name>
    <dbReference type="NCBI Taxonomy" id="38414"/>
    <lineage>
        <taxon>Eukaryota</taxon>
        <taxon>Viridiplantae</taxon>
        <taxon>Streptophyta</taxon>
        <taxon>Embryophyta</taxon>
        <taxon>Tracheophyta</taxon>
        <taxon>Spermatophyta</taxon>
        <taxon>Magnoliopsida</taxon>
        <taxon>Liliopsida</taxon>
        <taxon>Poales</taxon>
        <taxon>Poaceae</taxon>
        <taxon>PACMAD clade</taxon>
        <taxon>Chloridoideae</taxon>
        <taxon>Eragrostideae</taxon>
        <taxon>Eragrostidinae</taxon>
        <taxon>Eragrostis</taxon>
    </lineage>
</organism>
<feature type="non-terminal residue" evidence="2">
    <location>
        <position position="1"/>
    </location>
</feature>
<feature type="compositionally biased region" description="Polar residues" evidence="1">
    <location>
        <begin position="255"/>
        <end position="269"/>
    </location>
</feature>
<accession>A0A5J9W5I5</accession>
<feature type="compositionally biased region" description="Basic residues" evidence="1">
    <location>
        <begin position="158"/>
        <end position="171"/>
    </location>
</feature>
<sequence>MENQKGKRALKKGSSSSSQPLVVSPLPQAPELPPFHDLAIIEAAPEIPALDVILPPPELTDPALPEFIDVSSSDEAFGYPRHRYLPNAIFQSVGPNVPVYAVIPPPKKRSGDILDFRSSDRDIDMAIPSEDEVEDTEVPQPDAGENAPTPSPPAGPPPRKRLKKDIRKPSAKHVAANSGGAESSQGVVVCDSRRATISVSPPSASSGSPSRRATRQTTWEVITIEDNDPPELRKLLKKLPGLRLKMELKPPRLSLKNQGNKKFNLQTADDSVGLTKATGDQRSTPLLDDFLPTADLSEEREKTAEEEELKKSAEDSQHGQETLQPPEIANRSLNESHEEEAAVTSAKSGFTSPITQDARVSSSQVGGSSELQKLLSAFSEELSKAQDSLLELELTAAEAIHYAYPSVELKDEKSSAEVLEMMPAVLKDHCQFIAKMCSIAVLAKVKSHYPGLEESRLLTGYACERPEALPLVEEVKVTTAVMVADLNLDP</sequence>
<comment type="caution">
    <text evidence="2">The sequence shown here is derived from an EMBL/GenBank/DDBJ whole genome shotgun (WGS) entry which is preliminary data.</text>
</comment>
<name>A0A5J9W5I5_9POAL</name>
<protein>
    <submittedName>
        <fullName evidence="2">Uncharacterized protein</fullName>
    </submittedName>
</protein>
<keyword evidence="3" id="KW-1185">Reference proteome</keyword>
<feature type="compositionally biased region" description="Low complexity" evidence="1">
    <location>
        <begin position="198"/>
        <end position="210"/>
    </location>
</feature>
<dbReference type="Gramene" id="TVU42724">
    <property type="protein sequence ID" value="TVU42724"/>
    <property type="gene ID" value="EJB05_09145"/>
</dbReference>
<evidence type="ECO:0000256" key="1">
    <source>
        <dbReference type="SAM" id="MobiDB-lite"/>
    </source>
</evidence>
<feature type="compositionally biased region" description="Basic residues" evidence="1">
    <location>
        <begin position="1"/>
        <end position="11"/>
    </location>
</feature>
<feature type="compositionally biased region" description="Basic and acidic residues" evidence="1">
    <location>
        <begin position="297"/>
        <end position="318"/>
    </location>
</feature>
<feature type="region of interest" description="Disordered" evidence="1">
    <location>
        <begin position="110"/>
        <end position="217"/>
    </location>
</feature>
<feature type="region of interest" description="Disordered" evidence="1">
    <location>
        <begin position="1"/>
        <end position="28"/>
    </location>
</feature>
<reference evidence="2 3" key="1">
    <citation type="journal article" date="2019" name="Sci. Rep.">
        <title>A high-quality genome of Eragrostis curvula grass provides insights into Poaceae evolution and supports new strategies to enhance forage quality.</title>
        <authorList>
            <person name="Carballo J."/>
            <person name="Santos B.A.C.M."/>
            <person name="Zappacosta D."/>
            <person name="Garbus I."/>
            <person name="Selva J.P."/>
            <person name="Gallo C.A."/>
            <person name="Diaz A."/>
            <person name="Albertini E."/>
            <person name="Caccamo M."/>
            <person name="Echenique V."/>
        </authorList>
    </citation>
    <scope>NUCLEOTIDE SEQUENCE [LARGE SCALE GENOMIC DNA]</scope>
    <source>
        <strain evidence="3">cv. Victoria</strain>
        <tissue evidence="2">Leaf</tissue>
    </source>
</reference>
<dbReference type="Proteomes" id="UP000324897">
    <property type="component" value="Unassembled WGS sequence"/>
</dbReference>
<evidence type="ECO:0000313" key="2">
    <source>
        <dbReference type="EMBL" id="TVU42724.1"/>
    </source>
</evidence>
<feature type="region of interest" description="Disordered" evidence="1">
    <location>
        <begin position="253"/>
        <end position="366"/>
    </location>
</feature>
<feature type="compositionally biased region" description="Polar residues" evidence="1">
    <location>
        <begin position="345"/>
        <end position="366"/>
    </location>
</feature>
<gene>
    <name evidence="2" type="ORF">EJB05_09145</name>
</gene>
<dbReference type="AlphaFoldDB" id="A0A5J9W5I5"/>
<proteinExistence type="predicted"/>
<feature type="compositionally biased region" description="Basic and acidic residues" evidence="1">
    <location>
        <begin position="110"/>
        <end position="124"/>
    </location>
</feature>
<feature type="compositionally biased region" description="Low complexity" evidence="1">
    <location>
        <begin position="14"/>
        <end position="26"/>
    </location>
</feature>
<evidence type="ECO:0000313" key="3">
    <source>
        <dbReference type="Proteomes" id="UP000324897"/>
    </source>
</evidence>